<dbReference type="Proteomes" id="UP000188268">
    <property type="component" value="Unassembled WGS sequence"/>
</dbReference>
<feature type="region of interest" description="Disordered" evidence="3">
    <location>
        <begin position="1"/>
        <end position="26"/>
    </location>
</feature>
<protein>
    <recommendedName>
        <fullName evidence="4">Protein kinase domain-containing protein</fullName>
    </recommendedName>
</protein>
<proteinExistence type="predicted"/>
<organism evidence="5 6">
    <name type="scientific">Corchorus capsularis</name>
    <name type="common">Jute</name>
    <dbReference type="NCBI Taxonomy" id="210143"/>
    <lineage>
        <taxon>Eukaryota</taxon>
        <taxon>Viridiplantae</taxon>
        <taxon>Streptophyta</taxon>
        <taxon>Embryophyta</taxon>
        <taxon>Tracheophyta</taxon>
        <taxon>Spermatophyta</taxon>
        <taxon>Magnoliopsida</taxon>
        <taxon>eudicotyledons</taxon>
        <taxon>Gunneridae</taxon>
        <taxon>Pentapetalae</taxon>
        <taxon>rosids</taxon>
        <taxon>malvids</taxon>
        <taxon>Malvales</taxon>
        <taxon>Malvaceae</taxon>
        <taxon>Grewioideae</taxon>
        <taxon>Apeibeae</taxon>
        <taxon>Corchorus</taxon>
    </lineage>
</organism>
<dbReference type="SUPFAM" id="SSF56112">
    <property type="entry name" value="Protein kinase-like (PK-like)"/>
    <property type="match status" value="1"/>
</dbReference>
<dbReference type="InterPro" id="IPR001245">
    <property type="entry name" value="Ser-Thr/Tyr_kinase_cat_dom"/>
</dbReference>
<dbReference type="Gene3D" id="3.30.200.20">
    <property type="entry name" value="Phosphorylase Kinase, domain 1"/>
    <property type="match status" value="1"/>
</dbReference>
<comment type="caution">
    <text evidence="5">The sequence shown here is derived from an EMBL/GenBank/DDBJ whole genome shotgun (WGS) entry which is preliminary data.</text>
</comment>
<dbReference type="PANTHER" id="PTHR45621">
    <property type="entry name" value="OS01G0588500 PROTEIN-RELATED"/>
    <property type="match status" value="1"/>
</dbReference>
<evidence type="ECO:0000259" key="4">
    <source>
        <dbReference type="PROSITE" id="PS50011"/>
    </source>
</evidence>
<dbReference type="PROSITE" id="PS50011">
    <property type="entry name" value="PROTEIN_KINASE_DOM"/>
    <property type="match status" value="1"/>
</dbReference>
<keyword evidence="2" id="KW-1003">Cell membrane</keyword>
<name>A0A1R3IQP9_COCAP</name>
<accession>A0A1R3IQP9</accession>
<keyword evidence="6" id="KW-1185">Reference proteome</keyword>
<dbReference type="Pfam" id="PF07714">
    <property type="entry name" value="PK_Tyr_Ser-Thr"/>
    <property type="match status" value="1"/>
</dbReference>
<dbReference type="OrthoDB" id="1711336at2759"/>
<evidence type="ECO:0000313" key="6">
    <source>
        <dbReference type="Proteomes" id="UP000188268"/>
    </source>
</evidence>
<sequence>MTENEVSTAVSSSSSSASDQKLTLDSQVPVHLSSSAASGPDMVASDSREAFNIDESVGSETAKTSAGKGRRSFYLCNTRAVENITDNFHSNNLIGLTQFGRLYRGKIERTGKETRFVTVKIWDERADRFTYYMDKKTLMREEVKILNHPSLKHPNLVKLMGGCYEKHVKAIIYDLYPLDTLHNYMSRGGHGHARTYHDVYSFGLVLVELIAKRITSEDEISKGVKSTRRWVKQEHKPGCSLVCQSLQNQAGYDPSDGLMITELAMDCINDAPPERPTIETAVERLENLSVVKSHAGFHKN</sequence>
<comment type="subcellular location">
    <subcellularLocation>
        <location evidence="1">Cell membrane</location>
    </subcellularLocation>
</comment>
<evidence type="ECO:0000313" key="5">
    <source>
        <dbReference type="EMBL" id="OMO84894.1"/>
    </source>
</evidence>
<dbReference type="EMBL" id="AWWV01009662">
    <property type="protein sequence ID" value="OMO84894.1"/>
    <property type="molecule type" value="Genomic_DNA"/>
</dbReference>
<dbReference type="InterPro" id="IPR050823">
    <property type="entry name" value="Plant_Ser_Thr_Prot_Kinase"/>
</dbReference>
<evidence type="ECO:0000256" key="2">
    <source>
        <dbReference type="ARBA" id="ARBA00022475"/>
    </source>
</evidence>
<dbReference type="SMART" id="SM00219">
    <property type="entry name" value="TyrKc"/>
    <property type="match status" value="1"/>
</dbReference>
<dbReference type="GO" id="GO:0004713">
    <property type="term" value="F:protein tyrosine kinase activity"/>
    <property type="evidence" value="ECO:0007669"/>
    <property type="project" value="InterPro"/>
</dbReference>
<dbReference type="InterPro" id="IPR000719">
    <property type="entry name" value="Prot_kinase_dom"/>
</dbReference>
<dbReference type="Gene3D" id="1.10.510.10">
    <property type="entry name" value="Transferase(Phosphotransferase) domain 1"/>
    <property type="match status" value="1"/>
</dbReference>
<dbReference type="STRING" id="210143.A0A1R3IQP9"/>
<feature type="compositionally biased region" description="Low complexity" evidence="3">
    <location>
        <begin position="1"/>
        <end position="18"/>
    </location>
</feature>
<dbReference type="GO" id="GO:0005524">
    <property type="term" value="F:ATP binding"/>
    <property type="evidence" value="ECO:0007669"/>
    <property type="project" value="InterPro"/>
</dbReference>
<dbReference type="AlphaFoldDB" id="A0A1R3IQP9"/>
<dbReference type="InterPro" id="IPR011009">
    <property type="entry name" value="Kinase-like_dom_sf"/>
</dbReference>
<dbReference type="OMA" id="DCINDAP"/>
<evidence type="ECO:0000256" key="3">
    <source>
        <dbReference type="SAM" id="MobiDB-lite"/>
    </source>
</evidence>
<dbReference type="GO" id="GO:0005886">
    <property type="term" value="C:plasma membrane"/>
    <property type="evidence" value="ECO:0007669"/>
    <property type="project" value="UniProtKB-SubCell"/>
</dbReference>
<feature type="domain" description="Protein kinase" evidence="4">
    <location>
        <begin position="88"/>
        <end position="300"/>
    </location>
</feature>
<dbReference type="InterPro" id="IPR020635">
    <property type="entry name" value="Tyr_kinase_cat_dom"/>
</dbReference>
<keyword evidence="2" id="KW-0472">Membrane</keyword>
<evidence type="ECO:0000256" key="1">
    <source>
        <dbReference type="ARBA" id="ARBA00004236"/>
    </source>
</evidence>
<gene>
    <name evidence="5" type="ORF">CCACVL1_10590</name>
</gene>
<dbReference type="Gramene" id="OMO84894">
    <property type="protein sequence ID" value="OMO84894"/>
    <property type="gene ID" value="CCACVL1_10590"/>
</dbReference>
<reference evidence="5 6" key="1">
    <citation type="submission" date="2013-09" db="EMBL/GenBank/DDBJ databases">
        <title>Corchorus capsularis genome sequencing.</title>
        <authorList>
            <person name="Alam M."/>
            <person name="Haque M.S."/>
            <person name="Islam M.S."/>
            <person name="Emdad E.M."/>
            <person name="Islam M.M."/>
            <person name="Ahmed B."/>
            <person name="Halim A."/>
            <person name="Hossen Q.M.M."/>
            <person name="Hossain M.Z."/>
            <person name="Ahmed R."/>
            <person name="Khan M.M."/>
            <person name="Islam R."/>
            <person name="Rashid M.M."/>
            <person name="Khan S.A."/>
            <person name="Rahman M.S."/>
            <person name="Alam M."/>
        </authorList>
    </citation>
    <scope>NUCLEOTIDE SEQUENCE [LARGE SCALE GENOMIC DNA]</scope>
    <source>
        <strain evidence="6">cv. CVL-1</strain>
        <tissue evidence="5">Whole seedling</tissue>
    </source>
</reference>